<feature type="region of interest" description="Disordered" evidence="8">
    <location>
        <begin position="240"/>
        <end position="288"/>
    </location>
</feature>
<evidence type="ECO:0000256" key="7">
    <source>
        <dbReference type="ARBA" id="ARBA00023163"/>
    </source>
</evidence>
<gene>
    <name evidence="11" type="ORF">Fcan01_22546</name>
</gene>
<feature type="compositionally biased region" description="Basic and acidic residues" evidence="8">
    <location>
        <begin position="262"/>
        <end position="274"/>
    </location>
</feature>
<keyword evidence="5" id="KW-0103">Bromodomain</keyword>
<keyword evidence="12" id="KW-1185">Reference proteome</keyword>
<evidence type="ECO:0000259" key="9">
    <source>
        <dbReference type="PROSITE" id="PS50280"/>
    </source>
</evidence>
<dbReference type="InterPro" id="IPR001214">
    <property type="entry name" value="SET_dom"/>
</dbReference>
<feature type="region of interest" description="Disordered" evidence="8">
    <location>
        <begin position="696"/>
        <end position="716"/>
    </location>
</feature>
<feature type="compositionally biased region" description="Low complexity" evidence="8">
    <location>
        <begin position="40"/>
        <end position="49"/>
    </location>
</feature>
<dbReference type="PANTHER" id="PTHR45838">
    <property type="entry name" value="HISTONE-LYSINE-N-METHYLTRANSFERASE 2 KMT2 FAMILY MEMBER"/>
    <property type="match status" value="1"/>
</dbReference>
<dbReference type="Pfam" id="PF00856">
    <property type="entry name" value="SET"/>
    <property type="match status" value="1"/>
</dbReference>
<sequence>MSPNCDEGTHIMKGRMRRIPQFDGGYDQDDDYAEEEEEGSVSSSDYSSADRTESEDDEEEKNVRTGKRNSQRLRQYIEMSVHHEKEDTNNEQATRRKSPQQHTIKEKTKKSTNPQETFYTSQQLEVMAEKEKPKRKRGRPPKENKDTTLVPSKIHRGRGRPPTVKKGATGTTKSQEITKSPTIHQNLLLPPPAPNHHRHRHYDSNSSMSIATCLKCRKPFETGDALKNHAFWCDNSTRMTRSKRTGSTSSSSSLSVKRVSKPNKEPKSKNDKPDTGTSVVVTKHRGRPSKVNLDNVVSKAGLYEQGKQLPDLSNKPMIRTHIVDVEAKVSLVTTRVGHDLNGGSNLSVELKETETSIADDDDDPVVCPKCHARYRKLVSLQNHMPTCVGSESSEEEGEEPESDDDSCNAVLEQKFENNSAKVEETGETETPMERLSHPLRLVLPPAPVTLDGRENRPSPQIRYEHQSPCQDTNTFRIQNGIQQQKTGEPYESTPVLPPLPHQTIPLQDHVYPPLNLPQYDGTQQYQRVEQQQTQQQQHSSPQIQLQQHEMSTILQDTVTGQLFRVNIPIPFHQTHQPVTFTFPQHQLQGQQVNVQQSHGGHHPAPQPSAAAEVTASMSQIDLQQQLLHHSRNIDAMIQPPLTVVPSNSVASPHYPLQFQNSTQQLNSFQIKTTQQPQVMSPPLPSHQILHPSIPPHTSQSQGMDYHNPQHKGHRSHSSTIAGTFPFVQRERPCSQQNHNEYIPKQQPQISAQFQQHPLGQLHGSSNNTDEFVSVSAQPLFQSCSSSPSSSSVACLSGAVEPNIGVLSSSSPLYVAPRSLQYHDAEPRLPHPHLPQHQHPPQLSLNQQLQLAQQNAFHRTQVQQLYHNELVQKHLNLKSIGQPSSQSSPPSSPNVFLPSQQQPLQLSYQKNQQQQPSVPTHSNQLEQNGSILSPSVASELQYPSFRTTSPTFSTRQSSQITENHEKIAQPQLLNASQVQVHHHQTAALLHHQQQQVQQNAMLESLQRQIQLQTMGQCIGPQVSHHDLSASPQLNPPSQVTTMAFQLQQFPSGGIVLQPQLPHHHGMEKYRKVLPATSSHVPRPIEPKPAPQVVEEATTCSQSKLGSVKSQLANMILEKSQNQFLRKNQSEVHLSGFQDQHLKQIPPNLRKNPILTAVVRPMEHPLQKLSHQISQIESTFNSLSGGTVSTFASQSVDTLQGFLNPNNNTHHTATPTTTTFNNTPPCGTLGIQKEDTEGTLEPAARLHHSWDNGQGAVHRPRQKKKANTAALATSHSSPAKCATSPPKPIQLTLKRNERGGSYSVKHISETSKSEAKSKFKSLKITARITSGELEGTMTNVVVEPKIHIIPTPDPDGDELDSNLTIPEGGEGSSSVIPSIPVDFAVHEDTPKLAYRAVVVYEVSHGSTVIFRSSDVRTIWCQIFETAQGTRLKRNLPPLSYPATTVPLVHTFNMLGLTHRAVQFLLNHLPQPDKETPFKELPLRKEIQCDNESGFESGCARTEGYTGRKPFDMFGWLASKHRKPLEKMPSMGEEIWKPIGIPLIQRYRNLKERTEKTLVVMWSIIHGRGLYTRRDIDRGDIIIEYAGEVIRSPVCDQREKFYETKGIGCYMFRIDDEHIIDATMKGNAARFINHSCEPNCESKPLRMSGAERIVILALRKIFSGEELTYDYKFEKEENKIPCACGSRKCRKYLN</sequence>
<keyword evidence="3" id="KW-0949">S-adenosyl-L-methionine</keyword>
<comment type="caution">
    <text evidence="11">The sequence shown here is derived from an EMBL/GenBank/DDBJ whole genome shotgun (WGS) entry which is preliminary data.</text>
</comment>
<feature type="compositionally biased region" description="Acidic residues" evidence="8">
    <location>
        <begin position="26"/>
        <end position="39"/>
    </location>
</feature>
<keyword evidence="1 11" id="KW-0489">Methyltransferase</keyword>
<dbReference type="GO" id="GO:0032259">
    <property type="term" value="P:methylation"/>
    <property type="evidence" value="ECO:0007669"/>
    <property type="project" value="UniProtKB-KW"/>
</dbReference>
<dbReference type="EMBL" id="LNIX01000025">
    <property type="protein sequence ID" value="OXA42820.1"/>
    <property type="molecule type" value="Genomic_DNA"/>
</dbReference>
<feature type="compositionally biased region" description="Polar residues" evidence="8">
    <location>
        <begin position="917"/>
        <end position="926"/>
    </location>
</feature>
<dbReference type="SUPFAM" id="SSF82199">
    <property type="entry name" value="SET domain"/>
    <property type="match status" value="1"/>
</dbReference>
<feature type="compositionally biased region" description="Low complexity" evidence="8">
    <location>
        <begin position="245"/>
        <end position="257"/>
    </location>
</feature>
<feature type="domain" description="SET" evidence="9">
    <location>
        <begin position="1553"/>
        <end position="1669"/>
    </location>
</feature>
<keyword evidence="7" id="KW-0804">Transcription</keyword>
<evidence type="ECO:0000256" key="4">
    <source>
        <dbReference type="ARBA" id="ARBA00023015"/>
    </source>
</evidence>
<dbReference type="Gene3D" id="2.170.270.10">
    <property type="entry name" value="SET domain"/>
    <property type="match status" value="1"/>
</dbReference>
<evidence type="ECO:0000256" key="5">
    <source>
        <dbReference type="ARBA" id="ARBA00023117"/>
    </source>
</evidence>
<dbReference type="SMART" id="SM00508">
    <property type="entry name" value="PostSET"/>
    <property type="match status" value="1"/>
</dbReference>
<dbReference type="PROSITE" id="PS50280">
    <property type="entry name" value="SET"/>
    <property type="match status" value="1"/>
</dbReference>
<dbReference type="SMART" id="SM00317">
    <property type="entry name" value="SET"/>
    <property type="match status" value="1"/>
</dbReference>
<feature type="compositionally biased region" description="Acidic residues" evidence="8">
    <location>
        <begin position="392"/>
        <end position="406"/>
    </location>
</feature>
<protein>
    <submittedName>
        <fullName evidence="11">Histone-lysine N-methyltransferase trithorax</fullName>
    </submittedName>
</protein>
<evidence type="ECO:0000256" key="1">
    <source>
        <dbReference type="ARBA" id="ARBA00022603"/>
    </source>
</evidence>
<dbReference type="InterPro" id="IPR017956">
    <property type="entry name" value="AT_hook_DNA-bd_motif"/>
</dbReference>
<feature type="compositionally biased region" description="Low complexity" evidence="8">
    <location>
        <begin position="904"/>
        <end position="916"/>
    </location>
</feature>
<organism evidence="11 12">
    <name type="scientific">Folsomia candida</name>
    <name type="common">Springtail</name>
    <dbReference type="NCBI Taxonomy" id="158441"/>
    <lineage>
        <taxon>Eukaryota</taxon>
        <taxon>Metazoa</taxon>
        <taxon>Ecdysozoa</taxon>
        <taxon>Arthropoda</taxon>
        <taxon>Hexapoda</taxon>
        <taxon>Collembola</taxon>
        <taxon>Entomobryomorpha</taxon>
        <taxon>Isotomoidea</taxon>
        <taxon>Isotomidae</taxon>
        <taxon>Proisotominae</taxon>
        <taxon>Folsomia</taxon>
    </lineage>
</organism>
<keyword evidence="6" id="KW-0238">DNA-binding</keyword>
<dbReference type="OrthoDB" id="308383at2759"/>
<evidence type="ECO:0000313" key="12">
    <source>
        <dbReference type="Proteomes" id="UP000198287"/>
    </source>
</evidence>
<dbReference type="FunFam" id="2.170.270.10:FF:000004">
    <property type="entry name" value="Histone-lysine N-methyltransferase"/>
    <property type="match status" value="1"/>
</dbReference>
<feature type="domain" description="Post-SET" evidence="10">
    <location>
        <begin position="1675"/>
        <end position="1691"/>
    </location>
</feature>
<evidence type="ECO:0000256" key="2">
    <source>
        <dbReference type="ARBA" id="ARBA00022679"/>
    </source>
</evidence>
<feature type="region of interest" description="Disordered" evidence="8">
    <location>
        <begin position="416"/>
        <end position="467"/>
    </location>
</feature>
<dbReference type="SMART" id="SM00384">
    <property type="entry name" value="AT_hook"/>
    <property type="match status" value="3"/>
</dbReference>
<keyword evidence="4" id="KW-0805">Transcription regulation</keyword>
<feature type="region of interest" description="Disordered" evidence="8">
    <location>
        <begin position="387"/>
        <end position="406"/>
    </location>
</feature>
<proteinExistence type="predicted"/>
<evidence type="ECO:0000259" key="10">
    <source>
        <dbReference type="PROSITE" id="PS50868"/>
    </source>
</evidence>
<accession>A0A226DCG2</accession>
<evidence type="ECO:0000256" key="3">
    <source>
        <dbReference type="ARBA" id="ARBA00022691"/>
    </source>
</evidence>
<dbReference type="GO" id="GO:0003677">
    <property type="term" value="F:DNA binding"/>
    <property type="evidence" value="ECO:0007669"/>
    <property type="project" value="UniProtKB-KW"/>
</dbReference>
<dbReference type="GO" id="GO:0042800">
    <property type="term" value="F:histone H3K4 methyltransferase activity"/>
    <property type="evidence" value="ECO:0007669"/>
    <property type="project" value="UniProtKB-ARBA"/>
</dbReference>
<evidence type="ECO:0000256" key="8">
    <source>
        <dbReference type="SAM" id="MobiDB-lite"/>
    </source>
</evidence>
<feature type="compositionally biased region" description="Polar residues" evidence="8">
    <location>
        <begin position="111"/>
        <end position="124"/>
    </location>
</feature>
<evidence type="ECO:0000313" key="11">
    <source>
        <dbReference type="EMBL" id="OXA42820.1"/>
    </source>
</evidence>
<keyword evidence="2 11" id="KW-0808">Transferase</keyword>
<dbReference type="STRING" id="158441.A0A226DCG2"/>
<feature type="region of interest" description="Disordered" evidence="8">
    <location>
        <begin position="1"/>
        <end position="176"/>
    </location>
</feature>
<evidence type="ECO:0000256" key="6">
    <source>
        <dbReference type="ARBA" id="ARBA00023125"/>
    </source>
</evidence>
<dbReference type="InterPro" id="IPR003616">
    <property type="entry name" value="Post-SET_dom"/>
</dbReference>
<dbReference type="InterPro" id="IPR046341">
    <property type="entry name" value="SET_dom_sf"/>
</dbReference>
<feature type="region of interest" description="Disordered" evidence="8">
    <location>
        <begin position="904"/>
        <end position="926"/>
    </location>
</feature>
<name>A0A226DCG2_FOLCA</name>
<reference evidence="11 12" key="1">
    <citation type="submission" date="2015-12" db="EMBL/GenBank/DDBJ databases">
        <title>The genome of Folsomia candida.</title>
        <authorList>
            <person name="Faddeeva A."/>
            <person name="Derks M.F."/>
            <person name="Anvar Y."/>
            <person name="Smit S."/>
            <person name="Van Straalen N."/>
            <person name="Roelofs D."/>
        </authorList>
    </citation>
    <scope>NUCLEOTIDE SEQUENCE [LARGE SCALE GENOMIC DNA]</scope>
    <source>
        <strain evidence="11 12">VU population</strain>
        <tissue evidence="11">Whole body</tissue>
    </source>
</reference>
<dbReference type="PROSITE" id="PS50868">
    <property type="entry name" value="POST_SET"/>
    <property type="match status" value="1"/>
</dbReference>
<dbReference type="Proteomes" id="UP000198287">
    <property type="component" value="Unassembled WGS sequence"/>
</dbReference>